<proteinExistence type="predicted"/>
<comment type="caution">
    <text evidence="2">The sequence shown here is derived from an EMBL/GenBank/DDBJ whole genome shotgun (WGS) entry which is preliminary data.</text>
</comment>
<protein>
    <recommendedName>
        <fullName evidence="4">Lipoprotein</fullName>
    </recommendedName>
</protein>
<dbReference type="Gene3D" id="2.60.40.10">
    <property type="entry name" value="Immunoglobulins"/>
    <property type="match status" value="1"/>
</dbReference>
<dbReference type="EMBL" id="JMCB01000006">
    <property type="protein sequence ID" value="KFE68521.1"/>
    <property type="molecule type" value="Genomic_DNA"/>
</dbReference>
<dbReference type="InterPro" id="IPR013783">
    <property type="entry name" value="Ig-like_fold"/>
</dbReference>
<keyword evidence="3" id="KW-1185">Reference proteome</keyword>
<dbReference type="AlphaFoldDB" id="A0A085WLF8"/>
<accession>A0A085WLF8</accession>
<dbReference type="PROSITE" id="PS51257">
    <property type="entry name" value="PROKAR_LIPOPROTEIN"/>
    <property type="match status" value="1"/>
</dbReference>
<organism evidence="2 3">
    <name type="scientific">Hyalangium minutum</name>
    <dbReference type="NCBI Taxonomy" id="394096"/>
    <lineage>
        <taxon>Bacteria</taxon>
        <taxon>Pseudomonadati</taxon>
        <taxon>Myxococcota</taxon>
        <taxon>Myxococcia</taxon>
        <taxon>Myxococcales</taxon>
        <taxon>Cystobacterineae</taxon>
        <taxon>Archangiaceae</taxon>
        <taxon>Hyalangium</taxon>
    </lineage>
</organism>
<evidence type="ECO:0000313" key="3">
    <source>
        <dbReference type="Proteomes" id="UP000028725"/>
    </source>
</evidence>
<evidence type="ECO:0000313" key="2">
    <source>
        <dbReference type="EMBL" id="KFE68521.1"/>
    </source>
</evidence>
<dbReference type="PATRIC" id="fig|394096.3.peg.3798"/>
<evidence type="ECO:0008006" key="4">
    <source>
        <dbReference type="Google" id="ProtNLM"/>
    </source>
</evidence>
<dbReference type="Proteomes" id="UP000028725">
    <property type="component" value="Unassembled WGS sequence"/>
</dbReference>
<reference evidence="2 3" key="1">
    <citation type="submission" date="2014-04" db="EMBL/GenBank/DDBJ databases">
        <title>Genome assembly of Hyalangium minutum DSM 14724.</title>
        <authorList>
            <person name="Sharma G."/>
            <person name="Subramanian S."/>
        </authorList>
    </citation>
    <scope>NUCLEOTIDE SEQUENCE [LARGE SCALE GENOMIC DNA]</scope>
    <source>
        <strain evidence="2 3">DSM 14724</strain>
    </source>
</reference>
<gene>
    <name evidence="2" type="ORF">DB31_7758</name>
</gene>
<evidence type="ECO:0000256" key="1">
    <source>
        <dbReference type="SAM" id="MobiDB-lite"/>
    </source>
</evidence>
<sequence length="741" mass="77596">MGCSKTVAGAMWVPLFVGLAAAVLGAGCHDDSPLVGSQGRLRLSSGAVAFPTTYIGVSREQRVKVSNAGRAPLTVAWTQVEAPFTVEGLPVRVGSEEVEVRVRFAPTAPGPFSATLKGTAVGGGQVTLVLTGEGLAIPPCATPVACHSTRFDLALEQCVEEPLPDGTVCDPGNACLVEATCAAGRCKGRERVCDDGNACTTDVCNPLDGCQAVPAPPCPGDGVCRVGVCDPMTGCGLAKAPDGTFCGARRGCEVADVCVDGACTVQDLPDGFVCAPSTPCQGEGRCDGAVCARPPPTVLTPNWTFDADAHALDLHDMMIWPDGEVTLSGFFASPVQDAAGDAPWVARGTARRCMLWNARLLCMDLPQQGQVSLLEKTTGAVRWSFTLADARPDLRQLTNGTLFMARLAVMAPDRLAALFEAYPAEEESSTLCRMYFLVVLDAKGGLVSAAHLTDPLLQECNHPHPFGLASDVVGDLYVTFSPTVNAGAPLMPGSPTLVVAYSSDGVERWRRMLPMGGGELGLVRGMLMPERASSALRTLDGAEVGTLPVLGRAVATRQVVVPSPAGTTVNPDAGVVNSPELKGYTVPEFEPAWTYRLEEGESFISKELRLAETLPRGSEGVETLVLGFASVGLNPTLVGVRAKDGSEAFQCTLAYAPRTLPQLFELGPGSMVLMDGAETCGECDPPFAYSRGRFQRFPLEGLRPAEAPWPGTFGGPGHGHHESPVRGAAAPIPRSPRAGER</sequence>
<dbReference type="STRING" id="394096.DB31_7758"/>
<feature type="region of interest" description="Disordered" evidence="1">
    <location>
        <begin position="707"/>
        <end position="741"/>
    </location>
</feature>
<name>A0A085WLF8_9BACT</name>